<reference evidence="2" key="1">
    <citation type="journal article" date="2014" name="Stand. Genomic Sci.">
        <title>Complete genome sequence of Burkholderia phymatum STM815(T), a broad host range and efficient nitrogen-fixing symbiont of Mimosa species.</title>
        <authorList>
            <person name="Moulin L."/>
            <person name="Klonowska A."/>
            <person name="Caroline B."/>
            <person name="Booth K."/>
            <person name="Vriezen J.A."/>
            <person name="Melkonian R."/>
            <person name="James E.K."/>
            <person name="Young J.P."/>
            <person name="Bena G."/>
            <person name="Hauser L."/>
            <person name="Land M."/>
            <person name="Kyrpides N."/>
            <person name="Bruce D."/>
            <person name="Chain P."/>
            <person name="Copeland A."/>
            <person name="Pitluck S."/>
            <person name="Woyke T."/>
            <person name="Lizotte-Waniewski M."/>
            <person name="Bristow J."/>
            <person name="Riley M."/>
        </authorList>
    </citation>
    <scope>NUCLEOTIDE SEQUENCE [LARGE SCALE GENOMIC DNA]</scope>
    <source>
        <strain evidence="2">DSM 17167 / CIP 108236 / LMG 21445 / STM815</strain>
    </source>
</reference>
<name>B2JCY9_PARP8</name>
<evidence type="ECO:0000313" key="1">
    <source>
        <dbReference type="EMBL" id="ACC71045.1"/>
    </source>
</evidence>
<gene>
    <name evidence="1" type="ordered locus">Bphy_1866</name>
</gene>
<dbReference type="EMBL" id="CP001043">
    <property type="protein sequence ID" value="ACC71045.1"/>
    <property type="molecule type" value="Genomic_DNA"/>
</dbReference>
<accession>B2JCY9</accession>
<evidence type="ECO:0000313" key="2">
    <source>
        <dbReference type="Proteomes" id="UP000001192"/>
    </source>
</evidence>
<dbReference type="HOGENOM" id="CLU_1202988_0_0_4"/>
<dbReference type="AlphaFoldDB" id="B2JCY9"/>
<protein>
    <submittedName>
        <fullName evidence="1">Uncharacterized protein</fullName>
    </submittedName>
</protein>
<dbReference type="OrthoDB" id="9101321at2"/>
<dbReference type="Proteomes" id="UP000001192">
    <property type="component" value="Chromosome 1"/>
</dbReference>
<organism evidence="1 2">
    <name type="scientific">Paraburkholderia phymatum (strain DSM 17167 / CIP 108236 / LMG 21445 / STM815)</name>
    <name type="common">Burkholderia phymatum</name>
    <dbReference type="NCBI Taxonomy" id="391038"/>
    <lineage>
        <taxon>Bacteria</taxon>
        <taxon>Pseudomonadati</taxon>
        <taxon>Pseudomonadota</taxon>
        <taxon>Betaproteobacteria</taxon>
        <taxon>Burkholderiales</taxon>
        <taxon>Burkholderiaceae</taxon>
        <taxon>Paraburkholderia</taxon>
    </lineage>
</organism>
<dbReference type="eggNOG" id="ENOG5030FIE">
    <property type="taxonomic scope" value="Bacteria"/>
</dbReference>
<dbReference type="KEGG" id="bph:Bphy_1866"/>
<proteinExistence type="predicted"/>
<dbReference type="STRING" id="391038.Bphy_1866"/>
<dbReference type="RefSeq" id="WP_012401255.1">
    <property type="nucleotide sequence ID" value="NC_010622.1"/>
</dbReference>
<sequence length="230" mass="24648">MSLGCAAAAAHADVIDDYVARPFGIHFQAGIGISKADTPDGRWQQAGIPGGSHVTAKPPTFSLGLTGPVLTRGAWGVDWHLDYVNLGRFAASCSCTPQDENYDPGSHTYANKTGVPTAYFTGEGRSQGAALTAEAYYWLYGMRLGAEVGAYVHRDSWSEDIAGWQVGGVPPQTLHLSDAYWSVAPVIGVSVGYGRVSVAARHYFTGLNSRNRNVPPLWNDVTTVELKVKF</sequence>
<keyword evidence="2" id="KW-1185">Reference proteome</keyword>